<dbReference type="PANTHER" id="PTHR32241:SF12">
    <property type="entry name" value="OS03G0784100 PROTEIN"/>
    <property type="match status" value="1"/>
</dbReference>
<dbReference type="PANTHER" id="PTHR32241">
    <property type="entry name" value="PATATIN-LIKE PROTEIN 6"/>
    <property type="match status" value="1"/>
</dbReference>
<dbReference type="CDD" id="cd07199">
    <property type="entry name" value="Pat17_PNPLA8_PNPLA9_like"/>
    <property type="match status" value="1"/>
</dbReference>
<keyword evidence="8" id="KW-1185">Reference proteome</keyword>
<evidence type="ECO:0000313" key="7">
    <source>
        <dbReference type="EMBL" id="KAG6526793.1"/>
    </source>
</evidence>
<feature type="region of interest" description="Disordered" evidence="5">
    <location>
        <begin position="377"/>
        <end position="410"/>
    </location>
</feature>
<feature type="domain" description="PNPLA" evidence="6">
    <location>
        <begin position="40"/>
        <end position="230"/>
    </location>
</feature>
<reference evidence="7 8" key="1">
    <citation type="submission" date="2020-08" db="EMBL/GenBank/DDBJ databases">
        <title>Plant Genome Project.</title>
        <authorList>
            <person name="Zhang R.-G."/>
        </authorList>
    </citation>
    <scope>NUCLEOTIDE SEQUENCE [LARGE SCALE GENOMIC DNA]</scope>
    <source>
        <tissue evidence="7">Rhizome</tissue>
    </source>
</reference>
<accession>A0A8J5HG15</accession>
<dbReference type="OrthoDB" id="630895at2759"/>
<dbReference type="AlphaFoldDB" id="A0A8J5HG15"/>
<feature type="compositionally biased region" description="Polar residues" evidence="5">
    <location>
        <begin position="377"/>
        <end position="393"/>
    </location>
</feature>
<comment type="caution">
    <text evidence="7">The sequence shown here is derived from an EMBL/GenBank/DDBJ whole genome shotgun (WGS) entry which is preliminary data.</text>
</comment>
<keyword evidence="2" id="KW-0378">Hydrolase</keyword>
<evidence type="ECO:0000256" key="3">
    <source>
        <dbReference type="ARBA" id="ARBA00022963"/>
    </source>
</evidence>
<evidence type="ECO:0000256" key="5">
    <source>
        <dbReference type="SAM" id="MobiDB-lite"/>
    </source>
</evidence>
<protein>
    <recommendedName>
        <fullName evidence="6">PNPLA domain-containing protein</fullName>
    </recommendedName>
</protein>
<sequence length="410" mass="43156">MASMDADKLSYEIFSILESKFLFSGSPAIAGVSGGRVRILSIDGGDRPSDALLAAAALARLESSLRVRTGDPSASVADLFDVAAGSGAGGVLAAMLFTKGPDGRPLLSVAKALRLLAAESRRRGGRGFGTSGLLRRRPGGFFRRVFGDATLRDAVKPVLIPCYDLATAAPFLFSRADAVEADGFDFRVWEVCAATCAGSSAMELRSVDGRTRVSAVGGRVAMANPTAAAITHVLLNKQEFPFACGVEDLLVVSLGAAPAEPSAVGGAELLRITGECVADMVDQTVAMAFGNLRTSNYIRIQANGFTSGNCSSKSKNLLQSVEDMLLQRNMESSLFRGKKISQQSHSDKLDQIVVELIEEEEKRKKSSIPLVVIKQAATTSQMSSPCPFSQTDGSSSSSSSAKMKLSEPLT</sequence>
<name>A0A8J5HG15_ZINOF</name>
<evidence type="ECO:0000259" key="6">
    <source>
        <dbReference type="PROSITE" id="PS51635"/>
    </source>
</evidence>
<dbReference type="GO" id="GO:0016042">
    <property type="term" value="P:lipid catabolic process"/>
    <property type="evidence" value="ECO:0007669"/>
    <property type="project" value="UniProtKB-KW"/>
</dbReference>
<dbReference type="Pfam" id="PF01734">
    <property type="entry name" value="Patatin"/>
    <property type="match status" value="1"/>
</dbReference>
<comment type="caution">
    <text evidence="4">Lacks conserved residue(s) required for the propagation of feature annotation.</text>
</comment>
<evidence type="ECO:0000256" key="4">
    <source>
        <dbReference type="PROSITE-ProRule" id="PRU01161"/>
    </source>
</evidence>
<proteinExistence type="inferred from homology"/>
<organism evidence="7 8">
    <name type="scientific">Zingiber officinale</name>
    <name type="common">Ginger</name>
    <name type="synonym">Amomum zingiber</name>
    <dbReference type="NCBI Taxonomy" id="94328"/>
    <lineage>
        <taxon>Eukaryota</taxon>
        <taxon>Viridiplantae</taxon>
        <taxon>Streptophyta</taxon>
        <taxon>Embryophyta</taxon>
        <taxon>Tracheophyta</taxon>
        <taxon>Spermatophyta</taxon>
        <taxon>Magnoliopsida</taxon>
        <taxon>Liliopsida</taxon>
        <taxon>Zingiberales</taxon>
        <taxon>Zingiberaceae</taxon>
        <taxon>Zingiber</taxon>
    </lineage>
</organism>
<dbReference type="GO" id="GO:0016787">
    <property type="term" value="F:hydrolase activity"/>
    <property type="evidence" value="ECO:0007669"/>
    <property type="project" value="UniProtKB-KW"/>
</dbReference>
<comment type="similarity">
    <text evidence="1">Belongs to the patatin family.</text>
</comment>
<dbReference type="PROSITE" id="PS51635">
    <property type="entry name" value="PNPLA"/>
    <property type="match status" value="1"/>
</dbReference>
<keyword evidence="3" id="KW-0442">Lipid degradation</keyword>
<keyword evidence="3" id="KW-0443">Lipid metabolism</keyword>
<evidence type="ECO:0000313" key="8">
    <source>
        <dbReference type="Proteomes" id="UP000734854"/>
    </source>
</evidence>
<dbReference type="EMBL" id="JACMSC010000004">
    <property type="protein sequence ID" value="KAG6526793.1"/>
    <property type="molecule type" value="Genomic_DNA"/>
</dbReference>
<dbReference type="InterPro" id="IPR002641">
    <property type="entry name" value="PNPLA_dom"/>
</dbReference>
<dbReference type="Proteomes" id="UP000734854">
    <property type="component" value="Unassembled WGS sequence"/>
</dbReference>
<gene>
    <name evidence="7" type="ORF">ZIOFF_016794</name>
</gene>
<evidence type="ECO:0000256" key="1">
    <source>
        <dbReference type="ARBA" id="ARBA00010240"/>
    </source>
</evidence>
<evidence type="ECO:0000256" key="2">
    <source>
        <dbReference type="ARBA" id="ARBA00022801"/>
    </source>
</evidence>